<dbReference type="SUPFAM" id="SSF48403">
    <property type="entry name" value="Ankyrin repeat"/>
    <property type="match status" value="1"/>
</dbReference>
<evidence type="ECO:0000313" key="4">
    <source>
        <dbReference type="Proteomes" id="UP000016935"/>
    </source>
</evidence>
<dbReference type="HOGENOM" id="CLU_627256_0_0_1"/>
<dbReference type="InterPro" id="IPR002110">
    <property type="entry name" value="Ankyrin_rpt"/>
</dbReference>
<dbReference type="Pfam" id="PF00023">
    <property type="entry name" value="Ank"/>
    <property type="match status" value="1"/>
</dbReference>
<organism evidence="3 4">
    <name type="scientific">Exserohilum turcicum (strain 28A)</name>
    <name type="common">Northern leaf blight fungus</name>
    <name type="synonym">Setosphaeria turcica</name>
    <dbReference type="NCBI Taxonomy" id="671987"/>
    <lineage>
        <taxon>Eukaryota</taxon>
        <taxon>Fungi</taxon>
        <taxon>Dikarya</taxon>
        <taxon>Ascomycota</taxon>
        <taxon>Pezizomycotina</taxon>
        <taxon>Dothideomycetes</taxon>
        <taxon>Pleosporomycetidae</taxon>
        <taxon>Pleosporales</taxon>
        <taxon>Pleosporineae</taxon>
        <taxon>Pleosporaceae</taxon>
        <taxon>Exserohilum</taxon>
    </lineage>
</organism>
<feature type="repeat" description="ANK" evidence="1">
    <location>
        <begin position="327"/>
        <end position="359"/>
    </location>
</feature>
<dbReference type="OrthoDB" id="191139at2759"/>
<accession>R0K4R9</accession>
<dbReference type="STRING" id="671987.R0K4R9"/>
<name>R0K4R9_EXST2</name>
<dbReference type="RefSeq" id="XP_008027150.1">
    <property type="nucleotide sequence ID" value="XM_008028959.1"/>
</dbReference>
<evidence type="ECO:0000313" key="3">
    <source>
        <dbReference type="EMBL" id="EOA84524.1"/>
    </source>
</evidence>
<proteinExistence type="predicted"/>
<dbReference type="EMBL" id="KB908703">
    <property type="protein sequence ID" value="EOA84524.1"/>
    <property type="molecule type" value="Genomic_DNA"/>
</dbReference>
<keyword evidence="1" id="KW-0040">ANK repeat</keyword>
<keyword evidence="4" id="KW-1185">Reference proteome</keyword>
<dbReference type="eggNOG" id="ENOG502SX4G">
    <property type="taxonomic scope" value="Eukaryota"/>
</dbReference>
<gene>
    <name evidence="3" type="ORF">SETTUDRAFT_179243</name>
</gene>
<sequence>MPSARILVIHDDTFHARFPTRPQACISHQYEVLTHVYNKCKTGIKMAELVSSIITIATLGLAAIKECASYIEAVRTVDKLVDRLLEKITNLHEMVRHVNLTHHKAEADESSESSKLVRDKIILCRQRLRQIKPRIVDLASLNSETLMEKTILKRNFDQVTRDIEFAVQDINNYMADINTLFNCWRLELAHSARRHSEISRLHAPSASHRRASESMRPQSNPFELRGPLSSSASVESNHELHTLVRTQSAARSDFHSPPSTFSQSPLDDTESVSSAPSSAPPKDEEEWKYFHSKILKCIDDEFLVDEIRSMLEHAPDAVALANIPGKCQRVPLHIAAQRGFRRVACVLLEFDADINAKDTEPSSVLDHALANRQTDFVAFLLEHHVDETGILERNIPALRQAKSTIKLQTDQVARRSSVPVRNEGCKFSFIRRRKHST</sequence>
<reference evidence="3 4" key="2">
    <citation type="journal article" date="2013" name="PLoS Genet.">
        <title>Comparative genome structure, secondary metabolite, and effector coding capacity across Cochliobolus pathogens.</title>
        <authorList>
            <person name="Condon B.J."/>
            <person name="Leng Y."/>
            <person name="Wu D."/>
            <person name="Bushley K.E."/>
            <person name="Ohm R.A."/>
            <person name="Otillar R."/>
            <person name="Martin J."/>
            <person name="Schackwitz W."/>
            <person name="Grimwood J."/>
            <person name="MohdZainudin N."/>
            <person name="Xue C."/>
            <person name="Wang R."/>
            <person name="Manning V.A."/>
            <person name="Dhillon B."/>
            <person name="Tu Z.J."/>
            <person name="Steffenson B.J."/>
            <person name="Salamov A."/>
            <person name="Sun H."/>
            <person name="Lowry S."/>
            <person name="LaButti K."/>
            <person name="Han J."/>
            <person name="Copeland A."/>
            <person name="Lindquist E."/>
            <person name="Barry K."/>
            <person name="Schmutz J."/>
            <person name="Baker S.E."/>
            <person name="Ciuffetti L.M."/>
            <person name="Grigoriev I.V."/>
            <person name="Zhong S."/>
            <person name="Turgeon B.G."/>
        </authorList>
    </citation>
    <scope>NUCLEOTIDE SEQUENCE [LARGE SCALE GENOMIC DNA]</scope>
    <source>
        <strain evidence="4">28A</strain>
    </source>
</reference>
<dbReference type="InterPro" id="IPR036770">
    <property type="entry name" value="Ankyrin_rpt-contain_sf"/>
</dbReference>
<evidence type="ECO:0000256" key="2">
    <source>
        <dbReference type="SAM" id="MobiDB-lite"/>
    </source>
</evidence>
<evidence type="ECO:0000256" key="1">
    <source>
        <dbReference type="PROSITE-ProRule" id="PRU00023"/>
    </source>
</evidence>
<dbReference type="AlphaFoldDB" id="R0K4R9"/>
<dbReference type="Gene3D" id="1.25.40.20">
    <property type="entry name" value="Ankyrin repeat-containing domain"/>
    <property type="match status" value="1"/>
</dbReference>
<dbReference type="PROSITE" id="PS50088">
    <property type="entry name" value="ANK_REPEAT"/>
    <property type="match status" value="1"/>
</dbReference>
<dbReference type="PROSITE" id="PS50297">
    <property type="entry name" value="ANK_REP_REGION"/>
    <property type="match status" value="1"/>
</dbReference>
<protein>
    <recommendedName>
        <fullName evidence="5">Ankyrin repeat protein</fullName>
    </recommendedName>
</protein>
<feature type="compositionally biased region" description="Polar residues" evidence="2">
    <location>
        <begin position="257"/>
        <end position="266"/>
    </location>
</feature>
<evidence type="ECO:0008006" key="5">
    <source>
        <dbReference type="Google" id="ProtNLM"/>
    </source>
</evidence>
<feature type="region of interest" description="Disordered" evidence="2">
    <location>
        <begin position="195"/>
        <end position="284"/>
    </location>
</feature>
<reference evidence="3 4" key="1">
    <citation type="journal article" date="2012" name="PLoS Pathog.">
        <title>Diverse lifestyles and strategies of plant pathogenesis encoded in the genomes of eighteen Dothideomycetes fungi.</title>
        <authorList>
            <person name="Ohm R.A."/>
            <person name="Feau N."/>
            <person name="Henrissat B."/>
            <person name="Schoch C.L."/>
            <person name="Horwitz B.A."/>
            <person name="Barry K.W."/>
            <person name="Condon B.J."/>
            <person name="Copeland A.C."/>
            <person name="Dhillon B."/>
            <person name="Glaser F."/>
            <person name="Hesse C.N."/>
            <person name="Kosti I."/>
            <person name="LaButti K."/>
            <person name="Lindquist E.A."/>
            <person name="Lucas S."/>
            <person name="Salamov A.A."/>
            <person name="Bradshaw R.E."/>
            <person name="Ciuffetti L."/>
            <person name="Hamelin R.C."/>
            <person name="Kema G.H.J."/>
            <person name="Lawrence C."/>
            <person name="Scott J.A."/>
            <person name="Spatafora J.W."/>
            <person name="Turgeon B.G."/>
            <person name="de Wit P.J.G.M."/>
            <person name="Zhong S."/>
            <person name="Goodwin S.B."/>
            <person name="Grigoriev I.V."/>
        </authorList>
    </citation>
    <scope>NUCLEOTIDE SEQUENCE [LARGE SCALE GENOMIC DNA]</scope>
    <source>
        <strain evidence="4">28A</strain>
    </source>
</reference>
<dbReference type="GeneID" id="19401664"/>
<dbReference type="Proteomes" id="UP000016935">
    <property type="component" value="Unassembled WGS sequence"/>
</dbReference>